<keyword evidence="9" id="KW-0539">Nucleus</keyword>
<reference evidence="13" key="1">
    <citation type="submission" date="2025-08" db="UniProtKB">
        <authorList>
            <consortium name="Ensembl"/>
        </authorList>
    </citation>
    <scope>IDENTIFICATION</scope>
</reference>
<evidence type="ECO:0000256" key="12">
    <source>
        <dbReference type="SAM" id="MobiDB-lite"/>
    </source>
</evidence>
<evidence type="ECO:0000256" key="3">
    <source>
        <dbReference type="ARBA" id="ARBA00004496"/>
    </source>
</evidence>
<evidence type="ECO:0000313" key="14">
    <source>
        <dbReference type="Proteomes" id="UP000694388"/>
    </source>
</evidence>
<dbReference type="AlphaFoldDB" id="A0A8C4N7I3"/>
<dbReference type="GeneTree" id="ENSGT00940000169200"/>
<feature type="coiled-coil region" evidence="11">
    <location>
        <begin position="174"/>
        <end position="369"/>
    </location>
</feature>
<evidence type="ECO:0000256" key="4">
    <source>
        <dbReference type="ARBA" id="ARBA00016468"/>
    </source>
</evidence>
<feature type="coiled-coil region" evidence="11">
    <location>
        <begin position="603"/>
        <end position="698"/>
    </location>
</feature>
<dbReference type="Ensembl" id="ENSEBUT00000000440.1">
    <property type="protein sequence ID" value="ENSEBUP00000000151.1"/>
    <property type="gene ID" value="ENSEBUG00000000388.1"/>
</dbReference>
<dbReference type="PANTHER" id="PTHR46822:SF1">
    <property type="entry name" value="COILED-COIL ALPHA-HELICAL ROD PROTEIN 1"/>
    <property type="match status" value="1"/>
</dbReference>
<dbReference type="Proteomes" id="UP000694388">
    <property type="component" value="Unplaced"/>
</dbReference>
<dbReference type="PANTHER" id="PTHR46822">
    <property type="entry name" value="COILED-COIL ALPHA-HELICAL ROD PROTEIN 1"/>
    <property type="match status" value="1"/>
</dbReference>
<dbReference type="GO" id="GO:0005814">
    <property type="term" value="C:centriole"/>
    <property type="evidence" value="ECO:0007669"/>
    <property type="project" value="TreeGrafter"/>
</dbReference>
<evidence type="ECO:0000256" key="10">
    <source>
        <dbReference type="ARBA" id="ARBA00031932"/>
    </source>
</evidence>
<evidence type="ECO:0000256" key="6">
    <source>
        <dbReference type="ARBA" id="ARBA00022490"/>
    </source>
</evidence>
<evidence type="ECO:0000256" key="5">
    <source>
        <dbReference type="ARBA" id="ARBA00022473"/>
    </source>
</evidence>
<feature type="region of interest" description="Disordered" evidence="12">
    <location>
        <begin position="52"/>
        <end position="87"/>
    </location>
</feature>
<evidence type="ECO:0000256" key="2">
    <source>
        <dbReference type="ARBA" id="ARBA00004123"/>
    </source>
</evidence>
<keyword evidence="14" id="KW-1185">Reference proteome</keyword>
<comment type="subcellular location">
    <subcellularLocation>
        <location evidence="3">Cytoplasm</location>
    </subcellularLocation>
    <subcellularLocation>
        <location evidence="2">Nucleus</location>
    </subcellularLocation>
</comment>
<dbReference type="Pfam" id="PF07111">
    <property type="entry name" value="HCR"/>
    <property type="match status" value="1"/>
</dbReference>
<dbReference type="GO" id="GO:0005634">
    <property type="term" value="C:nucleus"/>
    <property type="evidence" value="ECO:0007669"/>
    <property type="project" value="UniProtKB-SubCell"/>
</dbReference>
<feature type="compositionally biased region" description="Polar residues" evidence="12">
    <location>
        <begin position="59"/>
        <end position="68"/>
    </location>
</feature>
<sequence length="874" mass="98100">MGVQRDFLSHCRFRLMAESADWNKRTCTDGRLSVLDEPASQRMQEPLLPPSAFEHGVAHSTTTSNLSRHPQDPLLNQPPCPTPGQTKNTGFCDQLGLLNDPTATREQHVCWDLKSAVNVGDTEVAPWKTAVGCGGTFPAAESFAVIGTKIMGKPAWKTSGWSDGERLCVLGSELERERKAREKAEKSCTKALEKNEEAARRNMDVEKRLAVAEKKVQETEELCVKAERRCAEADERCEAAEGKLEPLQTELENQRAKHQKERSHFESELQLAENSRVQMQLQLEQQQQTHLAEMIQKKEELEKAVTLRESVEEQLREAQDEMERNQTLLQHLRAYVGGPAGAATDHRLLEQHTKEKEMLTTQIKVMDKEREALALRVDTLSDILAVQEDMLTQAKRLPAHIDSDATGAEALLMHWRKKVFSLMVQLKSLQLSQKEEEAKHEAQKQALQVECNRVQKELQLMQISLNDRDAQVQLLGAKVQTLCADLSVTQAAVGHEEECRRRAESALQRLCDLAKRSHQVIVGKEEALGIALEHLAGLQSRVAFAGSRLGILQGLFARREAFVKLEVQSRLKSHAHIDEDDGDMERVSRAELQNLLGEREHLATRMKRDAAAIESRIARARQDAEEELHEVKTKAVTEGRRADETQKEADALTWKLKEAQKELQSAQQALSRQEHDLQAQHTAELARMDTLLKQARREHSKAGTHMVHHQLPSCETGSLLKALSHLDVLASVCRCMKNLANTLAHVEYVMVMATCQAERRASRERERVEVELSTLRRQMKWNEPDLTEHLQDSQIDRGLLTQCTGSKPAVVPLRTEHQPTSSSLPFQQGTSPCPPGPADVLMQKLQVLSCVVLNPDDDAESDGETEGVCIKSDG</sequence>
<evidence type="ECO:0000256" key="7">
    <source>
        <dbReference type="ARBA" id="ARBA00022782"/>
    </source>
</evidence>
<name>A0A8C4N7I3_EPTBU</name>
<accession>A0A8C4N7I3</accession>
<keyword evidence="6" id="KW-0963">Cytoplasm</keyword>
<dbReference type="GO" id="GO:0006611">
    <property type="term" value="P:protein export from nucleus"/>
    <property type="evidence" value="ECO:0007669"/>
    <property type="project" value="TreeGrafter"/>
</dbReference>
<protein>
    <recommendedName>
        <fullName evidence="4">Coiled-coil alpha-helical rod protein 1</fullName>
    </recommendedName>
    <alternativeName>
        <fullName evidence="10">Alpha-helical coiled-coil rod protein</fullName>
    </alternativeName>
</protein>
<dbReference type="GO" id="GO:0005737">
    <property type="term" value="C:cytoplasm"/>
    <property type="evidence" value="ECO:0007669"/>
    <property type="project" value="UniProtKB-SubCell"/>
</dbReference>
<proteinExistence type="predicted"/>
<reference evidence="13" key="2">
    <citation type="submission" date="2025-09" db="UniProtKB">
        <authorList>
            <consortium name="Ensembl"/>
        </authorList>
    </citation>
    <scope>IDENTIFICATION</scope>
</reference>
<keyword evidence="8 11" id="KW-0175">Coiled coil</keyword>
<evidence type="ECO:0000256" key="11">
    <source>
        <dbReference type="SAM" id="Coils"/>
    </source>
</evidence>
<evidence type="ECO:0000256" key="8">
    <source>
        <dbReference type="ARBA" id="ARBA00023054"/>
    </source>
</evidence>
<dbReference type="GO" id="GO:0030154">
    <property type="term" value="P:cell differentiation"/>
    <property type="evidence" value="ECO:0007669"/>
    <property type="project" value="UniProtKB-KW"/>
</dbReference>
<keyword evidence="7" id="KW-0221">Differentiation</keyword>
<comment type="function">
    <text evidence="1">May be a regulator of keratinocyte proliferation or differentiation.</text>
</comment>
<feature type="coiled-coil region" evidence="11">
    <location>
        <begin position="437"/>
        <end position="464"/>
    </location>
</feature>
<evidence type="ECO:0000256" key="9">
    <source>
        <dbReference type="ARBA" id="ARBA00023242"/>
    </source>
</evidence>
<keyword evidence="5" id="KW-0217">Developmental protein</keyword>
<dbReference type="InterPro" id="IPR009800">
    <property type="entry name" value="HCR"/>
</dbReference>
<evidence type="ECO:0000256" key="1">
    <source>
        <dbReference type="ARBA" id="ARBA00003936"/>
    </source>
</evidence>
<evidence type="ECO:0000313" key="13">
    <source>
        <dbReference type="Ensembl" id="ENSEBUP00000000151.1"/>
    </source>
</evidence>
<organism evidence="13 14">
    <name type="scientific">Eptatretus burgeri</name>
    <name type="common">Inshore hagfish</name>
    <dbReference type="NCBI Taxonomy" id="7764"/>
    <lineage>
        <taxon>Eukaryota</taxon>
        <taxon>Metazoa</taxon>
        <taxon>Chordata</taxon>
        <taxon>Craniata</taxon>
        <taxon>Vertebrata</taxon>
        <taxon>Cyclostomata</taxon>
        <taxon>Myxini</taxon>
        <taxon>Myxiniformes</taxon>
        <taxon>Myxinidae</taxon>
        <taxon>Eptatretinae</taxon>
        <taxon>Eptatretus</taxon>
    </lineage>
</organism>